<dbReference type="EMBL" id="CP008849">
    <property type="protein sequence ID" value="AIF99339.1"/>
    <property type="molecule type" value="Genomic_DNA"/>
</dbReference>
<dbReference type="GeneID" id="78255617"/>
<protein>
    <submittedName>
        <fullName evidence="3">DedD protein</fullName>
    </submittedName>
</protein>
<organism evidence="3 4">
    <name type="scientific">Alteromonas australica</name>
    <dbReference type="NCBI Taxonomy" id="589873"/>
    <lineage>
        <taxon>Bacteria</taxon>
        <taxon>Pseudomonadati</taxon>
        <taxon>Pseudomonadota</taxon>
        <taxon>Gammaproteobacteria</taxon>
        <taxon>Alteromonadales</taxon>
        <taxon>Alteromonadaceae</taxon>
        <taxon>Alteromonas/Salinimonas group</taxon>
        <taxon>Alteromonas</taxon>
    </lineage>
</organism>
<dbReference type="Proteomes" id="UP000056090">
    <property type="component" value="Chromosome"/>
</dbReference>
<dbReference type="Gene3D" id="3.30.70.1070">
    <property type="entry name" value="Sporulation related repeat"/>
    <property type="match status" value="1"/>
</dbReference>
<dbReference type="PROSITE" id="PS51724">
    <property type="entry name" value="SPOR"/>
    <property type="match status" value="1"/>
</dbReference>
<dbReference type="GO" id="GO:0042834">
    <property type="term" value="F:peptidoglycan binding"/>
    <property type="evidence" value="ECO:0007669"/>
    <property type="project" value="InterPro"/>
</dbReference>
<dbReference type="GO" id="GO:0032506">
    <property type="term" value="P:cytokinetic process"/>
    <property type="evidence" value="ECO:0007669"/>
    <property type="project" value="TreeGrafter"/>
</dbReference>
<keyword evidence="4" id="KW-1185">Reference proteome</keyword>
<keyword evidence="1" id="KW-0812">Transmembrane</keyword>
<dbReference type="eggNOG" id="COG3147">
    <property type="taxonomic scope" value="Bacteria"/>
</dbReference>
<proteinExistence type="predicted"/>
<dbReference type="Pfam" id="PF05036">
    <property type="entry name" value="SPOR"/>
    <property type="match status" value="1"/>
</dbReference>
<gene>
    <name evidence="3" type="ORF">EP13_11960</name>
</gene>
<dbReference type="KEGG" id="aal:EP13_11960"/>
<dbReference type="RefSeq" id="WP_044057440.1">
    <property type="nucleotide sequence ID" value="NZ_CBCSKJ010000003.1"/>
</dbReference>
<dbReference type="GO" id="GO:0032153">
    <property type="term" value="C:cell division site"/>
    <property type="evidence" value="ECO:0007669"/>
    <property type="project" value="TreeGrafter"/>
</dbReference>
<dbReference type="AlphaFoldDB" id="A0A075NXD9"/>
<dbReference type="InterPro" id="IPR052521">
    <property type="entry name" value="Cell_div_SPOR-domain"/>
</dbReference>
<evidence type="ECO:0000259" key="2">
    <source>
        <dbReference type="PROSITE" id="PS51724"/>
    </source>
</evidence>
<dbReference type="PANTHER" id="PTHR38687:SF1">
    <property type="entry name" value="CELL DIVISION PROTEIN DEDD"/>
    <property type="match status" value="1"/>
</dbReference>
<accession>A0A075NXD9</accession>
<keyword evidence="1" id="KW-1133">Transmembrane helix</keyword>
<evidence type="ECO:0000313" key="4">
    <source>
        <dbReference type="Proteomes" id="UP000056090"/>
    </source>
</evidence>
<sequence length="210" mass="22967">MSSALKNRLVGTIIIVALAVIFLPDFLDGKKQTNREPFVSIPANPPKKPIVEPEAFPTNRVANAAQRPVELEDDVPVDDMLTAEKSADEMGEGKNVTDESTSLPQPVEATIEAKNDLASQTVIDKPQATEDAGWVIQLGSFRHEKNVKGLLNKLEKAGYRAFSRRIQTSSGPLTKVFVGPDLEKQKLEAALPHLKELTDLKGKVTTFKVN</sequence>
<dbReference type="GO" id="GO:0030428">
    <property type="term" value="C:cell septum"/>
    <property type="evidence" value="ECO:0007669"/>
    <property type="project" value="TreeGrafter"/>
</dbReference>
<keyword evidence="1" id="KW-0472">Membrane</keyword>
<name>A0A075NXD9_9ALTE</name>
<evidence type="ECO:0000256" key="1">
    <source>
        <dbReference type="SAM" id="Phobius"/>
    </source>
</evidence>
<evidence type="ECO:0000313" key="3">
    <source>
        <dbReference type="EMBL" id="AIF99339.1"/>
    </source>
</evidence>
<feature type="domain" description="SPOR" evidence="2">
    <location>
        <begin position="128"/>
        <end position="207"/>
    </location>
</feature>
<feature type="transmembrane region" description="Helical" evidence="1">
    <location>
        <begin position="9"/>
        <end position="27"/>
    </location>
</feature>
<dbReference type="InterPro" id="IPR007730">
    <property type="entry name" value="SPOR-like_dom"/>
</dbReference>
<dbReference type="PANTHER" id="PTHR38687">
    <property type="entry name" value="CELL DIVISION PROTEIN DEDD-RELATED"/>
    <property type="match status" value="1"/>
</dbReference>
<dbReference type="InterPro" id="IPR036680">
    <property type="entry name" value="SPOR-like_sf"/>
</dbReference>
<dbReference type="SUPFAM" id="SSF110997">
    <property type="entry name" value="Sporulation related repeat"/>
    <property type="match status" value="1"/>
</dbReference>
<reference evidence="3 4" key="1">
    <citation type="submission" date="2014-06" db="EMBL/GenBank/DDBJ databases">
        <title>Genomes of Alteromonas australica, a world apart.</title>
        <authorList>
            <person name="Gonzaga A."/>
            <person name="Lopez-Perez M."/>
            <person name="Rodriguez-Valera F."/>
        </authorList>
    </citation>
    <scope>NUCLEOTIDE SEQUENCE [LARGE SCALE GENOMIC DNA]</scope>
    <source>
        <strain evidence="3 4">H 17</strain>
    </source>
</reference>